<keyword evidence="2" id="KW-1003">Cell membrane</keyword>
<dbReference type="RefSeq" id="WP_347163079.1">
    <property type="nucleotide sequence ID" value="NZ_JBDLOB010000004.1"/>
</dbReference>
<dbReference type="InterPro" id="IPR051258">
    <property type="entry name" value="Diverse_Substrate_Transporter"/>
</dbReference>
<comment type="subcellular location">
    <subcellularLocation>
        <location evidence="1">Cell membrane</location>
        <topology evidence="1">Multi-pass membrane protein</topology>
    </subcellularLocation>
</comment>
<dbReference type="SUPFAM" id="SSF103481">
    <property type="entry name" value="Multidrug resistance efflux transporter EmrE"/>
    <property type="match status" value="2"/>
</dbReference>
<proteinExistence type="predicted"/>
<feature type="transmembrane region" description="Helical" evidence="6">
    <location>
        <begin position="225"/>
        <end position="244"/>
    </location>
</feature>
<organism evidence="8 9">
    <name type="scientific">Psychrobacter proteolyticus</name>
    <dbReference type="NCBI Taxonomy" id="147825"/>
    <lineage>
        <taxon>Bacteria</taxon>
        <taxon>Pseudomonadati</taxon>
        <taxon>Pseudomonadota</taxon>
        <taxon>Gammaproteobacteria</taxon>
        <taxon>Moraxellales</taxon>
        <taxon>Moraxellaceae</taxon>
        <taxon>Psychrobacter</taxon>
    </lineage>
</organism>
<feature type="transmembrane region" description="Helical" evidence="6">
    <location>
        <begin position="281"/>
        <end position="299"/>
    </location>
</feature>
<dbReference type="EMBL" id="JBDLOB010000004">
    <property type="protein sequence ID" value="MEN8625924.1"/>
    <property type="molecule type" value="Genomic_DNA"/>
</dbReference>
<evidence type="ECO:0000259" key="7">
    <source>
        <dbReference type="Pfam" id="PF00892"/>
    </source>
</evidence>
<feature type="transmembrane region" description="Helical" evidence="6">
    <location>
        <begin position="256"/>
        <end position="275"/>
    </location>
</feature>
<keyword evidence="3 6" id="KW-0812">Transmembrane</keyword>
<dbReference type="InterPro" id="IPR000620">
    <property type="entry name" value="EamA_dom"/>
</dbReference>
<feature type="domain" description="EamA" evidence="7">
    <location>
        <begin position="159"/>
        <end position="298"/>
    </location>
</feature>
<evidence type="ECO:0000256" key="4">
    <source>
        <dbReference type="ARBA" id="ARBA00022989"/>
    </source>
</evidence>
<evidence type="ECO:0000313" key="9">
    <source>
        <dbReference type="Proteomes" id="UP001414441"/>
    </source>
</evidence>
<dbReference type="PANTHER" id="PTHR42920">
    <property type="entry name" value="OS03G0707200 PROTEIN-RELATED"/>
    <property type="match status" value="1"/>
</dbReference>
<accession>A0ABV0D614</accession>
<feature type="transmembrane region" description="Helical" evidence="6">
    <location>
        <begin position="186"/>
        <end position="205"/>
    </location>
</feature>
<evidence type="ECO:0000256" key="3">
    <source>
        <dbReference type="ARBA" id="ARBA00022692"/>
    </source>
</evidence>
<evidence type="ECO:0000313" key="8">
    <source>
        <dbReference type="EMBL" id="MEN8625924.1"/>
    </source>
</evidence>
<feature type="transmembrane region" description="Helical" evidence="6">
    <location>
        <begin position="154"/>
        <end position="174"/>
    </location>
</feature>
<feature type="transmembrane region" description="Helical" evidence="6">
    <location>
        <begin position="130"/>
        <end position="148"/>
    </location>
</feature>
<evidence type="ECO:0000256" key="1">
    <source>
        <dbReference type="ARBA" id="ARBA00004651"/>
    </source>
</evidence>
<keyword evidence="9" id="KW-1185">Reference proteome</keyword>
<dbReference type="InterPro" id="IPR037185">
    <property type="entry name" value="EmrE-like"/>
</dbReference>
<keyword evidence="5 6" id="KW-0472">Membrane</keyword>
<dbReference type="Pfam" id="PF00892">
    <property type="entry name" value="EamA"/>
    <property type="match status" value="1"/>
</dbReference>
<dbReference type="PANTHER" id="PTHR42920:SF5">
    <property type="entry name" value="EAMA DOMAIN-CONTAINING PROTEIN"/>
    <property type="match status" value="1"/>
</dbReference>
<reference evidence="8 9" key="1">
    <citation type="submission" date="2024-05" db="EMBL/GenBank/DDBJ databases">
        <title>Genome sequencing of Marine Estuary Bacteria, Pseudoalteromonas distincta strain FA, Psychrobacter proteolyticus strain EA, and Shewanella baltica strain CA.</title>
        <authorList>
            <person name="Dieffenbach S.A."/>
            <person name="Maclea K.S."/>
        </authorList>
    </citation>
    <scope>NUCLEOTIDE SEQUENCE [LARGE SCALE GENOMIC DNA]</scope>
    <source>
        <strain evidence="8 9">EA</strain>
    </source>
</reference>
<feature type="transmembrane region" description="Helical" evidence="6">
    <location>
        <begin position="104"/>
        <end position="123"/>
    </location>
</feature>
<sequence length="305" mass="32511">MKATIYTIIALIAFAANSLFCRMALAEGYIDAWSFTIIRLVSATACLGIIMAIHAYRLQRQTPNHDNSTVHAILNDKGSWLSSLSLVIYALCFSIAYVELDTGTGALILFSAVQLTMIGWGIYKKEQLSALQWLAFAVAVAGFVYLMLPSAAIPSPLAAALMAMSGIAWGVYSIRGKSCVSPLRATGFNFVRSLVAVPILLLVGMTYLDDLGFKNINLDGITTEGILLACASGAIASGLGYSIWYTAMPLLKNTQAAIVQLCVPVIAALLGVIFLSEQLSMPFIVASTVILGAVLVFTLNKKVPA</sequence>
<protein>
    <submittedName>
        <fullName evidence="8">EamA family transporter</fullName>
    </submittedName>
</protein>
<evidence type="ECO:0000256" key="5">
    <source>
        <dbReference type="ARBA" id="ARBA00023136"/>
    </source>
</evidence>
<keyword evidence="4 6" id="KW-1133">Transmembrane helix</keyword>
<evidence type="ECO:0000256" key="6">
    <source>
        <dbReference type="SAM" id="Phobius"/>
    </source>
</evidence>
<evidence type="ECO:0000256" key="2">
    <source>
        <dbReference type="ARBA" id="ARBA00022475"/>
    </source>
</evidence>
<feature type="transmembrane region" description="Helical" evidence="6">
    <location>
        <begin position="79"/>
        <end position="98"/>
    </location>
</feature>
<gene>
    <name evidence="8" type="ORF">ABFV72_07855</name>
</gene>
<dbReference type="Proteomes" id="UP001414441">
    <property type="component" value="Unassembled WGS sequence"/>
</dbReference>
<feature type="transmembrane region" description="Helical" evidence="6">
    <location>
        <begin position="36"/>
        <end position="58"/>
    </location>
</feature>
<name>A0ABV0D614_9GAMM</name>
<comment type="caution">
    <text evidence="8">The sequence shown here is derived from an EMBL/GenBank/DDBJ whole genome shotgun (WGS) entry which is preliminary data.</text>
</comment>